<sequence>MNSSSPFTRFANSPAGKVAALAEVLSVFFAGSIIASFLFQIAEVKGHPLMALLQDAPDLFAISWQLLKVLALQYVGWFVVVIIIGLLFQRRFIAGLGFTRNGQSLYWLVALGIIGWAVGDIPLKVLWLIDAQFNIGVSVPWREALIHSEKTAGWWTLMAVTSFGFVAIIEEVFWRGFVQARLQKSFSPLVAIVATAAMFTLSHAQYHQPDWYHLATIVSLFFSSLVFGWLFYKSGSIIPAIVMHSLLNFPADGVFTYLALGLMTCIAAWQFQVIKQQVNAVQQSFRAMSLHPMDGILVLFLAISMLSISQFPMLPLYLHYVTLPVLLVCWCWFLSCYKLRRDVKTTQ</sequence>
<protein>
    <recommendedName>
        <fullName evidence="2">CAAX prenyl protease 2/Lysostaphin resistance protein A-like domain-containing protein</fullName>
    </recommendedName>
</protein>
<feature type="transmembrane region" description="Helical" evidence="1">
    <location>
        <begin position="62"/>
        <end position="84"/>
    </location>
</feature>
<feature type="transmembrane region" description="Helical" evidence="1">
    <location>
        <begin position="152"/>
        <end position="174"/>
    </location>
</feature>
<keyword evidence="4" id="KW-1185">Reference proteome</keyword>
<feature type="transmembrane region" description="Helical" evidence="1">
    <location>
        <begin position="317"/>
        <end position="337"/>
    </location>
</feature>
<feature type="transmembrane region" description="Helical" evidence="1">
    <location>
        <begin position="105"/>
        <end position="129"/>
    </location>
</feature>
<reference evidence="3" key="1">
    <citation type="submission" date="2023-01" db="EMBL/GenBank/DDBJ databases">
        <title>Complete genome sequence of Planctobacterium marinum strain Dej080120_11.</title>
        <authorList>
            <person name="Ueki S."/>
            <person name="Maruyama F."/>
        </authorList>
    </citation>
    <scope>NUCLEOTIDE SEQUENCE</scope>
    <source>
        <strain evidence="3">Dej080120_11</strain>
    </source>
</reference>
<evidence type="ECO:0000256" key="1">
    <source>
        <dbReference type="SAM" id="Phobius"/>
    </source>
</evidence>
<feature type="transmembrane region" description="Helical" evidence="1">
    <location>
        <begin position="20"/>
        <end position="42"/>
    </location>
</feature>
<evidence type="ECO:0000313" key="3">
    <source>
        <dbReference type="EMBL" id="BDX04835.1"/>
    </source>
</evidence>
<keyword evidence="1" id="KW-0472">Membrane</keyword>
<feature type="domain" description="CAAX prenyl protease 2/Lysostaphin resistance protein A-like" evidence="2">
    <location>
        <begin position="154"/>
        <end position="249"/>
    </location>
</feature>
<evidence type="ECO:0000313" key="4">
    <source>
        <dbReference type="Proteomes" id="UP001333710"/>
    </source>
</evidence>
<keyword evidence="1" id="KW-1133">Transmembrane helix</keyword>
<evidence type="ECO:0000259" key="2">
    <source>
        <dbReference type="Pfam" id="PF02517"/>
    </source>
</evidence>
<dbReference type="InterPro" id="IPR003675">
    <property type="entry name" value="Rce1/LyrA-like_dom"/>
</dbReference>
<dbReference type="KEGG" id="pmaw:MACH26_03560"/>
<organism evidence="3 4">
    <name type="scientific">Planctobacterium marinum</name>
    <dbReference type="NCBI Taxonomy" id="1631968"/>
    <lineage>
        <taxon>Bacteria</taxon>
        <taxon>Pseudomonadati</taxon>
        <taxon>Pseudomonadota</taxon>
        <taxon>Gammaproteobacteria</taxon>
        <taxon>Alteromonadales</taxon>
        <taxon>Alteromonadaceae</taxon>
        <taxon>Planctobacterium</taxon>
    </lineage>
</organism>
<accession>A0AA48KSY3</accession>
<dbReference type="RefSeq" id="WP_338290686.1">
    <property type="nucleotide sequence ID" value="NZ_AP027272.1"/>
</dbReference>
<dbReference type="AlphaFoldDB" id="A0AA48KSY3"/>
<proteinExistence type="predicted"/>
<dbReference type="Pfam" id="PF02517">
    <property type="entry name" value="Rce1-like"/>
    <property type="match status" value="1"/>
</dbReference>
<name>A0AA48KSY3_9ALTE</name>
<dbReference type="EMBL" id="AP027272">
    <property type="protein sequence ID" value="BDX04835.1"/>
    <property type="molecule type" value="Genomic_DNA"/>
</dbReference>
<keyword evidence="1" id="KW-0812">Transmembrane</keyword>
<dbReference type="GO" id="GO:0080120">
    <property type="term" value="P:CAAX-box protein maturation"/>
    <property type="evidence" value="ECO:0007669"/>
    <property type="project" value="UniProtKB-ARBA"/>
</dbReference>
<dbReference type="Proteomes" id="UP001333710">
    <property type="component" value="Chromosome"/>
</dbReference>
<dbReference type="GO" id="GO:0004175">
    <property type="term" value="F:endopeptidase activity"/>
    <property type="evidence" value="ECO:0007669"/>
    <property type="project" value="UniProtKB-ARBA"/>
</dbReference>
<gene>
    <name evidence="3" type="ORF">MACH26_03560</name>
</gene>
<feature type="transmembrane region" description="Helical" evidence="1">
    <location>
        <begin position="293"/>
        <end position="311"/>
    </location>
</feature>
<feature type="transmembrane region" description="Helical" evidence="1">
    <location>
        <begin position="211"/>
        <end position="232"/>
    </location>
</feature>